<protein>
    <recommendedName>
        <fullName evidence="10">CBF1-interacting co-repressor CIR N-terminal domain-containing protein</fullName>
    </recommendedName>
</protein>
<feature type="compositionally biased region" description="Basic and acidic residues" evidence="9">
    <location>
        <begin position="273"/>
        <end position="352"/>
    </location>
</feature>
<proteinExistence type="inferred from homology"/>
<name>A0A507AEL7_9PEZI</name>
<keyword evidence="5 8" id="KW-0175">Coiled coil</keyword>
<feature type="compositionally biased region" description="Basic and acidic residues" evidence="9">
    <location>
        <begin position="208"/>
        <end position="221"/>
    </location>
</feature>
<dbReference type="AlphaFoldDB" id="A0A507AEL7"/>
<feature type="domain" description="CBF1-interacting co-repressor CIR N-terminal" evidence="10">
    <location>
        <begin position="11"/>
        <end position="47"/>
    </location>
</feature>
<evidence type="ECO:0000256" key="2">
    <source>
        <dbReference type="ARBA" id="ARBA00006695"/>
    </source>
</evidence>
<evidence type="ECO:0000313" key="11">
    <source>
        <dbReference type="EMBL" id="TPX07755.1"/>
    </source>
</evidence>
<reference evidence="11 12" key="1">
    <citation type="submission" date="2019-06" db="EMBL/GenBank/DDBJ databases">
        <title>Draft genome sequence of the filamentous fungus Phialemoniopsis curvata isolated from diesel fuel.</title>
        <authorList>
            <person name="Varaljay V.A."/>
            <person name="Lyon W.J."/>
            <person name="Crouch A.L."/>
            <person name="Drake C.E."/>
            <person name="Hollomon J.M."/>
            <person name="Nadeau L.J."/>
            <person name="Nunn H.S."/>
            <person name="Stevenson B.S."/>
            <person name="Bojanowski C.L."/>
            <person name="Crookes-Goodson W.J."/>
        </authorList>
    </citation>
    <scope>NUCLEOTIDE SEQUENCE [LARGE SCALE GENOMIC DNA]</scope>
    <source>
        <strain evidence="11 12">D216</strain>
    </source>
</reference>
<evidence type="ECO:0000256" key="6">
    <source>
        <dbReference type="ARBA" id="ARBA00023187"/>
    </source>
</evidence>
<keyword evidence="3" id="KW-0507">mRNA processing</keyword>
<dbReference type="PANTHER" id="PTHR16196:SF0">
    <property type="entry name" value="PRE-MRNA-SPLICING FACTOR CWC25 HOMOLOG"/>
    <property type="match status" value="1"/>
</dbReference>
<evidence type="ECO:0000256" key="4">
    <source>
        <dbReference type="ARBA" id="ARBA00022728"/>
    </source>
</evidence>
<dbReference type="InterPro" id="IPR022209">
    <property type="entry name" value="CWC25"/>
</dbReference>
<dbReference type="InterPro" id="IPR051376">
    <property type="entry name" value="CWC25_splicing_factor"/>
</dbReference>
<dbReference type="GO" id="GO:0000398">
    <property type="term" value="P:mRNA splicing, via spliceosome"/>
    <property type="evidence" value="ECO:0007669"/>
    <property type="project" value="TreeGrafter"/>
</dbReference>
<comment type="caution">
    <text evidence="11">The sequence shown here is derived from an EMBL/GenBank/DDBJ whole genome shotgun (WGS) entry which is preliminary data.</text>
</comment>
<gene>
    <name evidence="11" type="ORF">E0L32_010547</name>
</gene>
<keyword evidence="12" id="KW-1185">Reference proteome</keyword>
<evidence type="ECO:0000256" key="9">
    <source>
        <dbReference type="SAM" id="MobiDB-lite"/>
    </source>
</evidence>
<sequence length="454" mass="53863">MGGGDLNLKKSWHPHLLTNQRRVWESEQAALAERKKTQERIAELKKERAEEEIQRQLEASGARKRVDRVEWMYQGPTDGQVGTAEEREAFLLGKRRIDTILKDGETKKLEKHASQESFMALQNANSARDTASKIREDPLLAIKRQEQQAYEAMMTDPLKRRQLLASMGIVDEKEKKKEDRHHKRRHHHRRRHHDDDSDDERRHKRRRSDSNERPRDKRRYESDDEDRSRRHRRDSRERRRHDSDEEDRSRRDRREHKDRRSGDKRERSRSRSPRRDTSRDGDRRRSRREDGEERQKGSRRDSVEEDRRSRRPRSPRDDRDRQREDYRAERRTGGGYRDSNRDGPNHRNDRPRNRNGGGGGGGGAADDKAAEEERARKLAAMQDAASDLDQDRERRLADIEQRERAEREADEQARQKDSKYGDRAFANGLHRKAGDMALADRIGRSRQGLQKDDD</sequence>
<comment type="subcellular location">
    <subcellularLocation>
        <location evidence="1">Nucleus</location>
    </subcellularLocation>
</comment>
<feature type="compositionally biased region" description="Basic residues" evidence="9">
    <location>
        <begin position="178"/>
        <end position="192"/>
    </location>
</feature>
<dbReference type="OrthoDB" id="21123at2759"/>
<evidence type="ECO:0000256" key="3">
    <source>
        <dbReference type="ARBA" id="ARBA00022664"/>
    </source>
</evidence>
<dbReference type="RefSeq" id="XP_030989466.1">
    <property type="nucleotide sequence ID" value="XM_031133177.1"/>
</dbReference>
<feature type="compositionally biased region" description="Basic and acidic residues" evidence="9">
    <location>
        <begin position="389"/>
        <end position="422"/>
    </location>
</feature>
<organism evidence="11 12">
    <name type="scientific">Thyridium curvatum</name>
    <dbReference type="NCBI Taxonomy" id="1093900"/>
    <lineage>
        <taxon>Eukaryota</taxon>
        <taxon>Fungi</taxon>
        <taxon>Dikarya</taxon>
        <taxon>Ascomycota</taxon>
        <taxon>Pezizomycotina</taxon>
        <taxon>Sordariomycetes</taxon>
        <taxon>Sordariomycetidae</taxon>
        <taxon>Thyridiales</taxon>
        <taxon>Thyridiaceae</taxon>
        <taxon>Thyridium</taxon>
    </lineage>
</organism>
<feature type="compositionally biased region" description="Gly residues" evidence="9">
    <location>
        <begin position="355"/>
        <end position="364"/>
    </location>
</feature>
<accession>A0A507AEL7</accession>
<keyword evidence="7" id="KW-0539">Nucleus</keyword>
<dbReference type="Pfam" id="PF10197">
    <property type="entry name" value="Cir_N"/>
    <property type="match status" value="1"/>
</dbReference>
<feature type="compositionally biased region" description="Basic and acidic residues" evidence="9">
    <location>
        <begin position="365"/>
        <end position="376"/>
    </location>
</feature>
<feature type="coiled-coil region" evidence="8">
    <location>
        <begin position="27"/>
        <end position="59"/>
    </location>
</feature>
<evidence type="ECO:0000313" key="12">
    <source>
        <dbReference type="Proteomes" id="UP000319257"/>
    </source>
</evidence>
<dbReference type="GeneID" id="41977994"/>
<keyword evidence="6" id="KW-0508">mRNA splicing</keyword>
<evidence type="ECO:0000259" key="10">
    <source>
        <dbReference type="SMART" id="SM01083"/>
    </source>
</evidence>
<dbReference type="PANTHER" id="PTHR16196">
    <property type="entry name" value="CELL CYCLE CONTROL PROTEIN CWF25"/>
    <property type="match status" value="1"/>
</dbReference>
<comment type="similarity">
    <text evidence="2">Belongs to the CWC25 family.</text>
</comment>
<dbReference type="EMBL" id="SKBQ01000086">
    <property type="protein sequence ID" value="TPX07755.1"/>
    <property type="molecule type" value="Genomic_DNA"/>
</dbReference>
<feature type="region of interest" description="Disordered" evidence="9">
    <location>
        <begin position="169"/>
        <end position="423"/>
    </location>
</feature>
<evidence type="ECO:0000256" key="7">
    <source>
        <dbReference type="ARBA" id="ARBA00023242"/>
    </source>
</evidence>
<evidence type="ECO:0000256" key="1">
    <source>
        <dbReference type="ARBA" id="ARBA00004123"/>
    </source>
</evidence>
<evidence type="ECO:0000256" key="8">
    <source>
        <dbReference type="SAM" id="Coils"/>
    </source>
</evidence>
<dbReference type="Pfam" id="PF12542">
    <property type="entry name" value="CWC25"/>
    <property type="match status" value="1"/>
</dbReference>
<feature type="compositionally biased region" description="Basic and acidic residues" evidence="9">
    <location>
        <begin position="234"/>
        <end position="252"/>
    </location>
</feature>
<dbReference type="STRING" id="1093900.A0A507AEL7"/>
<dbReference type="GO" id="GO:0005684">
    <property type="term" value="C:U2-type spliceosomal complex"/>
    <property type="evidence" value="ECO:0007669"/>
    <property type="project" value="TreeGrafter"/>
</dbReference>
<evidence type="ECO:0000256" key="5">
    <source>
        <dbReference type="ARBA" id="ARBA00023054"/>
    </source>
</evidence>
<dbReference type="Proteomes" id="UP000319257">
    <property type="component" value="Unassembled WGS sequence"/>
</dbReference>
<dbReference type="SMART" id="SM01083">
    <property type="entry name" value="Cir_N"/>
    <property type="match status" value="1"/>
</dbReference>
<keyword evidence="4" id="KW-0747">Spliceosome</keyword>
<dbReference type="InParanoid" id="A0A507AEL7"/>
<dbReference type="InterPro" id="IPR019339">
    <property type="entry name" value="CIR_N_dom"/>
</dbReference>